<dbReference type="InterPro" id="IPR002490">
    <property type="entry name" value="V-ATPase_116kDa_su"/>
</dbReference>
<proteinExistence type="inferred from homology"/>
<dbReference type="EMBL" id="BARW01011297">
    <property type="protein sequence ID" value="GAI85874.1"/>
    <property type="molecule type" value="Genomic_DNA"/>
</dbReference>
<comment type="subcellular location">
    <subcellularLocation>
        <location evidence="1">Membrane</location>
        <topology evidence="1">Multi-pass membrane protein</topology>
    </subcellularLocation>
</comment>
<feature type="transmembrane region" description="Helical" evidence="8">
    <location>
        <begin position="61"/>
        <end position="80"/>
    </location>
</feature>
<dbReference type="GO" id="GO:0051117">
    <property type="term" value="F:ATPase binding"/>
    <property type="evidence" value="ECO:0007669"/>
    <property type="project" value="TreeGrafter"/>
</dbReference>
<evidence type="ECO:0000256" key="8">
    <source>
        <dbReference type="SAM" id="Phobius"/>
    </source>
</evidence>
<feature type="transmembrane region" description="Helical" evidence="8">
    <location>
        <begin position="182"/>
        <end position="209"/>
    </location>
</feature>
<sequence length="245" mass="26932">PGYLGIDGFFSKLAILGDPVSSNQGAMNFFRLALILGVIHVIFGLFIKIGDCLRRRDWGGAFLDGLPWIIIIISLIAILLSSRMAVSMQLVSEPLFPGGISKILIWPILAGAIVIIFFGARNEKSWGFRIFMGFLNLTIVRGLTSLLGDFLSYIRIMALGMVTAGIGVAINKIAFQFLSIPVAGIIILIIILIFGHIFNIGIGILGGFVHTLRLQYVEFFPRFYVGGGRPFEALKDEHKYITIVD</sequence>
<reference evidence="9" key="1">
    <citation type="journal article" date="2014" name="Front. Microbiol.">
        <title>High frequency of phylogenetically diverse reductive dehalogenase-homologous genes in deep subseafloor sedimentary metagenomes.</title>
        <authorList>
            <person name="Kawai M."/>
            <person name="Futagami T."/>
            <person name="Toyoda A."/>
            <person name="Takaki Y."/>
            <person name="Nishi S."/>
            <person name="Hori S."/>
            <person name="Arai W."/>
            <person name="Tsubouchi T."/>
            <person name="Morono Y."/>
            <person name="Uchiyama I."/>
            <person name="Ito T."/>
            <person name="Fujiyama A."/>
            <person name="Inagaki F."/>
            <person name="Takami H."/>
        </authorList>
    </citation>
    <scope>NUCLEOTIDE SEQUENCE</scope>
    <source>
        <strain evidence="9">Expedition CK06-06</strain>
    </source>
</reference>
<evidence type="ECO:0000313" key="9">
    <source>
        <dbReference type="EMBL" id="GAI85874.1"/>
    </source>
</evidence>
<dbReference type="GO" id="GO:0016471">
    <property type="term" value="C:vacuolar proton-transporting V-type ATPase complex"/>
    <property type="evidence" value="ECO:0007669"/>
    <property type="project" value="TreeGrafter"/>
</dbReference>
<evidence type="ECO:0000256" key="4">
    <source>
        <dbReference type="ARBA" id="ARBA00022692"/>
    </source>
</evidence>
<protein>
    <recommendedName>
        <fullName evidence="10">V-type ATP synthase subunit I</fullName>
    </recommendedName>
</protein>
<evidence type="ECO:0000256" key="1">
    <source>
        <dbReference type="ARBA" id="ARBA00004141"/>
    </source>
</evidence>
<evidence type="ECO:0000256" key="3">
    <source>
        <dbReference type="ARBA" id="ARBA00022448"/>
    </source>
</evidence>
<name>X1U0N3_9ZZZZ</name>
<keyword evidence="4 8" id="KW-0812">Transmembrane</keyword>
<accession>X1U0N3</accession>
<keyword evidence="3" id="KW-0813">Transport</keyword>
<evidence type="ECO:0000256" key="7">
    <source>
        <dbReference type="ARBA" id="ARBA00023136"/>
    </source>
</evidence>
<keyword evidence="7 8" id="KW-0472">Membrane</keyword>
<comment type="caution">
    <text evidence="9">The sequence shown here is derived from an EMBL/GenBank/DDBJ whole genome shotgun (WGS) entry which is preliminary data.</text>
</comment>
<evidence type="ECO:0000256" key="5">
    <source>
        <dbReference type="ARBA" id="ARBA00022989"/>
    </source>
</evidence>
<evidence type="ECO:0000256" key="6">
    <source>
        <dbReference type="ARBA" id="ARBA00023065"/>
    </source>
</evidence>
<dbReference type="AlphaFoldDB" id="X1U0N3"/>
<feature type="non-terminal residue" evidence="9">
    <location>
        <position position="1"/>
    </location>
</feature>
<gene>
    <name evidence="9" type="ORF">S12H4_21841</name>
</gene>
<dbReference type="GO" id="GO:0007035">
    <property type="term" value="P:vacuolar acidification"/>
    <property type="evidence" value="ECO:0007669"/>
    <property type="project" value="TreeGrafter"/>
</dbReference>
<feature type="transmembrane region" description="Helical" evidence="8">
    <location>
        <begin position="126"/>
        <end position="144"/>
    </location>
</feature>
<dbReference type="GO" id="GO:0046961">
    <property type="term" value="F:proton-transporting ATPase activity, rotational mechanism"/>
    <property type="evidence" value="ECO:0007669"/>
    <property type="project" value="InterPro"/>
</dbReference>
<keyword evidence="5 8" id="KW-1133">Transmembrane helix</keyword>
<evidence type="ECO:0008006" key="10">
    <source>
        <dbReference type="Google" id="ProtNLM"/>
    </source>
</evidence>
<dbReference type="PANTHER" id="PTHR11629:SF63">
    <property type="entry name" value="V-TYPE PROTON ATPASE SUBUNIT A"/>
    <property type="match status" value="1"/>
</dbReference>
<comment type="similarity">
    <text evidence="2">Belongs to the V-ATPase 116 kDa subunit family.</text>
</comment>
<dbReference type="PANTHER" id="PTHR11629">
    <property type="entry name" value="VACUOLAR PROTON ATPASES"/>
    <property type="match status" value="1"/>
</dbReference>
<feature type="transmembrane region" description="Helical" evidence="8">
    <location>
        <begin position="150"/>
        <end position="170"/>
    </location>
</feature>
<keyword evidence="6" id="KW-0406">Ion transport</keyword>
<feature type="transmembrane region" description="Helical" evidence="8">
    <location>
        <begin position="100"/>
        <end position="119"/>
    </location>
</feature>
<evidence type="ECO:0000256" key="2">
    <source>
        <dbReference type="ARBA" id="ARBA00009904"/>
    </source>
</evidence>
<feature type="transmembrane region" description="Helical" evidence="8">
    <location>
        <begin position="29"/>
        <end position="49"/>
    </location>
</feature>
<dbReference type="GO" id="GO:0033179">
    <property type="term" value="C:proton-transporting V-type ATPase, V0 domain"/>
    <property type="evidence" value="ECO:0007669"/>
    <property type="project" value="InterPro"/>
</dbReference>
<organism evidence="9">
    <name type="scientific">marine sediment metagenome</name>
    <dbReference type="NCBI Taxonomy" id="412755"/>
    <lineage>
        <taxon>unclassified sequences</taxon>
        <taxon>metagenomes</taxon>
        <taxon>ecological metagenomes</taxon>
    </lineage>
</organism>